<evidence type="ECO:0000313" key="1">
    <source>
        <dbReference type="EMBL" id="TKA75877.1"/>
    </source>
</evidence>
<dbReference type="AlphaFoldDB" id="A0A4U0XI99"/>
<sequence length="118" mass="12847">MCRAITLQGSCGCKIAAKNPIKHCPDGAKLQFTCKKYNHSIKNTIKKSFECPQCCSKAIQQAQSKLSEAADGYEAARAGGDDKAIRVAKLVMDRANKEFSGEASKHGKCAMARHRDKN</sequence>
<organism evidence="1 2">
    <name type="scientific">Friedmanniomyces simplex</name>
    <dbReference type="NCBI Taxonomy" id="329884"/>
    <lineage>
        <taxon>Eukaryota</taxon>
        <taxon>Fungi</taxon>
        <taxon>Dikarya</taxon>
        <taxon>Ascomycota</taxon>
        <taxon>Pezizomycotina</taxon>
        <taxon>Dothideomycetes</taxon>
        <taxon>Dothideomycetidae</taxon>
        <taxon>Mycosphaerellales</taxon>
        <taxon>Teratosphaeriaceae</taxon>
        <taxon>Friedmanniomyces</taxon>
    </lineage>
</organism>
<name>A0A4U0XI99_9PEZI</name>
<gene>
    <name evidence="1" type="ORF">B0A55_04853</name>
</gene>
<dbReference type="Proteomes" id="UP000309340">
    <property type="component" value="Unassembled WGS sequence"/>
</dbReference>
<proteinExistence type="predicted"/>
<protein>
    <submittedName>
        <fullName evidence="1">Uncharacterized protein</fullName>
    </submittedName>
</protein>
<comment type="caution">
    <text evidence="1">The sequence shown here is derived from an EMBL/GenBank/DDBJ whole genome shotgun (WGS) entry which is preliminary data.</text>
</comment>
<dbReference type="EMBL" id="NAJQ01000180">
    <property type="protein sequence ID" value="TKA75877.1"/>
    <property type="molecule type" value="Genomic_DNA"/>
</dbReference>
<evidence type="ECO:0000313" key="2">
    <source>
        <dbReference type="Proteomes" id="UP000309340"/>
    </source>
</evidence>
<keyword evidence="2" id="KW-1185">Reference proteome</keyword>
<accession>A0A4U0XI99</accession>
<reference evidence="1 2" key="1">
    <citation type="submission" date="2017-03" db="EMBL/GenBank/DDBJ databases">
        <title>Genomes of endolithic fungi from Antarctica.</title>
        <authorList>
            <person name="Coleine C."/>
            <person name="Masonjones S."/>
            <person name="Stajich J.E."/>
        </authorList>
    </citation>
    <scope>NUCLEOTIDE SEQUENCE [LARGE SCALE GENOMIC DNA]</scope>
    <source>
        <strain evidence="1 2">CCFEE 5184</strain>
    </source>
</reference>